<gene>
    <name evidence="3" type="ORF">F2P47_07740</name>
</gene>
<evidence type="ECO:0000313" key="4">
    <source>
        <dbReference type="Proteomes" id="UP000468901"/>
    </source>
</evidence>
<dbReference type="GO" id="GO:0016853">
    <property type="term" value="F:isomerase activity"/>
    <property type="evidence" value="ECO:0007669"/>
    <property type="project" value="UniProtKB-KW"/>
</dbReference>
<accession>A0A6N6VIS8</accession>
<dbReference type="PROSITE" id="PS00166">
    <property type="entry name" value="ENOYL_COA_HYDRATASE"/>
    <property type="match status" value="1"/>
</dbReference>
<evidence type="ECO:0000313" key="3">
    <source>
        <dbReference type="EMBL" id="KAB7740411.1"/>
    </source>
</evidence>
<keyword evidence="4" id="KW-1185">Reference proteome</keyword>
<keyword evidence="3" id="KW-0413">Isomerase</keyword>
<dbReference type="GO" id="GO:0006635">
    <property type="term" value="P:fatty acid beta-oxidation"/>
    <property type="evidence" value="ECO:0007669"/>
    <property type="project" value="TreeGrafter"/>
</dbReference>
<comment type="similarity">
    <text evidence="1 2">Belongs to the enoyl-CoA hydratase/isomerase family.</text>
</comment>
<proteinExistence type="inferred from homology"/>
<protein>
    <submittedName>
        <fullName evidence="3">Enoyl-CoA hydratase/isomerase family protein</fullName>
    </submittedName>
</protein>
<reference evidence="3 4" key="1">
    <citation type="submission" date="2019-09" db="EMBL/GenBank/DDBJ databases">
        <title>Parvibaculum sedimenti sp. nov., isolated from sediment.</title>
        <authorList>
            <person name="Wang Y."/>
        </authorList>
    </citation>
    <scope>NUCLEOTIDE SEQUENCE [LARGE SCALE GENOMIC DNA]</scope>
    <source>
        <strain evidence="3 4">HXT-9</strain>
    </source>
</reference>
<name>A0A6N6VIS8_9HYPH</name>
<sequence>MREGGDMTSAAEAPVQIEMRDGVGIVTLNRPEKFNCLSSGVMAGLDEALAKFEGDRKVRAVLLVARGKHFCTGADLDEVLDARRERGRLEAFITGGHRVLRRLEVSPLPIVAAVNGLCLAGGLELMMACDVVFAGQSAQMGCQHARYGLVPGWGGTQRLARIVGSRRALDLMFSGRWLKADEALAWGLVNHIVDDGALVGKAEAYCADLAKKNPGGLAAMKQLCRNGLDGSLQEGLDMERSEVVDALMSENVSEGLAAFRERREPLFR</sequence>
<dbReference type="CDD" id="cd06558">
    <property type="entry name" value="crotonase-like"/>
    <property type="match status" value="1"/>
</dbReference>
<organism evidence="3 4">
    <name type="scientific">Parvibaculum sedimenti</name>
    <dbReference type="NCBI Taxonomy" id="2608632"/>
    <lineage>
        <taxon>Bacteria</taxon>
        <taxon>Pseudomonadati</taxon>
        <taxon>Pseudomonadota</taxon>
        <taxon>Alphaproteobacteria</taxon>
        <taxon>Hyphomicrobiales</taxon>
        <taxon>Parvibaculaceae</taxon>
        <taxon>Parvibaculum</taxon>
    </lineage>
</organism>
<dbReference type="InterPro" id="IPR029045">
    <property type="entry name" value="ClpP/crotonase-like_dom_sf"/>
</dbReference>
<dbReference type="PANTHER" id="PTHR11941">
    <property type="entry name" value="ENOYL-COA HYDRATASE-RELATED"/>
    <property type="match status" value="1"/>
</dbReference>
<dbReference type="EMBL" id="WESC01000006">
    <property type="protein sequence ID" value="KAB7740411.1"/>
    <property type="molecule type" value="Genomic_DNA"/>
</dbReference>
<evidence type="ECO:0000256" key="1">
    <source>
        <dbReference type="ARBA" id="ARBA00005254"/>
    </source>
</evidence>
<dbReference type="Pfam" id="PF00378">
    <property type="entry name" value="ECH_1"/>
    <property type="match status" value="1"/>
</dbReference>
<dbReference type="Proteomes" id="UP000468901">
    <property type="component" value="Unassembled WGS sequence"/>
</dbReference>
<comment type="caution">
    <text evidence="3">The sequence shown here is derived from an EMBL/GenBank/DDBJ whole genome shotgun (WGS) entry which is preliminary data.</text>
</comment>
<dbReference type="AlphaFoldDB" id="A0A6N6VIS8"/>
<dbReference type="SUPFAM" id="SSF52096">
    <property type="entry name" value="ClpP/crotonase"/>
    <property type="match status" value="1"/>
</dbReference>
<dbReference type="PANTHER" id="PTHR11941:SF130">
    <property type="entry name" value="ENOYL-COA HYDRATASE ECHA12-RELATED"/>
    <property type="match status" value="1"/>
</dbReference>
<dbReference type="Gene3D" id="3.90.226.10">
    <property type="entry name" value="2-enoyl-CoA Hydratase, Chain A, domain 1"/>
    <property type="match status" value="1"/>
</dbReference>
<evidence type="ECO:0000256" key="2">
    <source>
        <dbReference type="RuleBase" id="RU003707"/>
    </source>
</evidence>
<dbReference type="InterPro" id="IPR018376">
    <property type="entry name" value="Enoyl-CoA_hyd/isom_CS"/>
</dbReference>
<dbReference type="InterPro" id="IPR001753">
    <property type="entry name" value="Enoyl-CoA_hydra/iso"/>
</dbReference>